<dbReference type="AlphaFoldDB" id="A0A0U5G601"/>
<evidence type="ECO:0000313" key="1">
    <source>
        <dbReference type="EMBL" id="CEL07043.1"/>
    </source>
</evidence>
<dbReference type="EMBL" id="CDMC01000008">
    <property type="protein sequence ID" value="CEL07043.1"/>
    <property type="molecule type" value="Genomic_DNA"/>
</dbReference>
<dbReference type="Proteomes" id="UP000054771">
    <property type="component" value="Unassembled WGS sequence"/>
</dbReference>
<proteinExistence type="predicted"/>
<sequence>MKRPLFETLRIVCLFTRSRNLHQRYARNNQSFVSASSFTKATTSIMTSTSSGNLDTSAADRGGLYGNLQNLACVSVGVCSDLARNPGVPVCAEGLRLVFVRMQL</sequence>
<keyword evidence="2" id="KW-1185">Reference proteome</keyword>
<name>A0A0U5G601_ASPCI</name>
<reference evidence="2" key="1">
    <citation type="journal article" date="2016" name="Genome Announc.">
        <title>Draft genome sequences of fungus Aspergillus calidoustus.</title>
        <authorList>
            <person name="Horn F."/>
            <person name="Linde J."/>
            <person name="Mattern D.J."/>
            <person name="Walther G."/>
            <person name="Guthke R."/>
            <person name="Scherlach K."/>
            <person name="Martin K."/>
            <person name="Brakhage A.A."/>
            <person name="Petzke L."/>
            <person name="Valiante V."/>
        </authorList>
    </citation>
    <scope>NUCLEOTIDE SEQUENCE [LARGE SCALE GENOMIC DNA]</scope>
    <source>
        <strain evidence="2">SF006504</strain>
    </source>
</reference>
<gene>
    <name evidence="1" type="ORF">ASPCAL10208</name>
</gene>
<protein>
    <submittedName>
        <fullName evidence="1">Uncharacterized protein</fullName>
    </submittedName>
</protein>
<accession>A0A0U5G601</accession>
<organism evidence="1 2">
    <name type="scientific">Aspergillus calidoustus</name>
    <dbReference type="NCBI Taxonomy" id="454130"/>
    <lineage>
        <taxon>Eukaryota</taxon>
        <taxon>Fungi</taxon>
        <taxon>Dikarya</taxon>
        <taxon>Ascomycota</taxon>
        <taxon>Pezizomycotina</taxon>
        <taxon>Eurotiomycetes</taxon>
        <taxon>Eurotiomycetidae</taxon>
        <taxon>Eurotiales</taxon>
        <taxon>Aspergillaceae</taxon>
        <taxon>Aspergillus</taxon>
        <taxon>Aspergillus subgen. Nidulantes</taxon>
    </lineage>
</organism>
<evidence type="ECO:0000313" key="2">
    <source>
        <dbReference type="Proteomes" id="UP000054771"/>
    </source>
</evidence>